<organism evidence="1 2">
    <name type="scientific">Sporormia fimetaria CBS 119925</name>
    <dbReference type="NCBI Taxonomy" id="1340428"/>
    <lineage>
        <taxon>Eukaryota</taxon>
        <taxon>Fungi</taxon>
        <taxon>Dikarya</taxon>
        <taxon>Ascomycota</taxon>
        <taxon>Pezizomycotina</taxon>
        <taxon>Dothideomycetes</taxon>
        <taxon>Pleosporomycetidae</taxon>
        <taxon>Pleosporales</taxon>
        <taxon>Sporormiaceae</taxon>
        <taxon>Sporormia</taxon>
    </lineage>
</organism>
<reference evidence="1" key="1">
    <citation type="journal article" date="2020" name="Stud. Mycol.">
        <title>101 Dothideomycetes genomes: a test case for predicting lifestyles and emergence of pathogens.</title>
        <authorList>
            <person name="Haridas S."/>
            <person name="Albert R."/>
            <person name="Binder M."/>
            <person name="Bloem J."/>
            <person name="Labutti K."/>
            <person name="Salamov A."/>
            <person name="Andreopoulos B."/>
            <person name="Baker S."/>
            <person name="Barry K."/>
            <person name="Bills G."/>
            <person name="Bluhm B."/>
            <person name="Cannon C."/>
            <person name="Castanera R."/>
            <person name="Culley D."/>
            <person name="Daum C."/>
            <person name="Ezra D."/>
            <person name="Gonzalez J."/>
            <person name="Henrissat B."/>
            <person name="Kuo A."/>
            <person name="Liang C."/>
            <person name="Lipzen A."/>
            <person name="Lutzoni F."/>
            <person name="Magnuson J."/>
            <person name="Mondo S."/>
            <person name="Nolan M."/>
            <person name="Ohm R."/>
            <person name="Pangilinan J."/>
            <person name="Park H.-J."/>
            <person name="Ramirez L."/>
            <person name="Alfaro M."/>
            <person name="Sun H."/>
            <person name="Tritt A."/>
            <person name="Yoshinaga Y."/>
            <person name="Zwiers L.-H."/>
            <person name="Turgeon B."/>
            <person name="Goodwin S."/>
            <person name="Spatafora J."/>
            <person name="Crous P."/>
            <person name="Grigoriev I."/>
        </authorList>
    </citation>
    <scope>NUCLEOTIDE SEQUENCE</scope>
    <source>
        <strain evidence="1">CBS 119925</strain>
    </source>
</reference>
<evidence type="ECO:0000313" key="1">
    <source>
        <dbReference type="EMBL" id="KAF2745668.1"/>
    </source>
</evidence>
<keyword evidence="2" id="KW-1185">Reference proteome</keyword>
<dbReference type="Proteomes" id="UP000799440">
    <property type="component" value="Unassembled WGS sequence"/>
</dbReference>
<sequence length="213" mass="23883">MLQHPSPGLYRLGTRLGTSTMGFFYSSMHHSVPVSNQHPSPGTQHFETWMHTRYYEGHLSTVLAPPQRSVLQRFVASYHLEPPMCNMLPLPDRSTEQRLFNSMWRGILWGTGAYVSHNYVNVQQYLVKPFGQLYSATTRSCLDFELSAGLHSCDRREYEDSINLSPVCALAFRVSLPAIDLTTGLYRLRSSLTSTVTGACSSRPPAVQVTGPL</sequence>
<dbReference type="EMBL" id="MU006581">
    <property type="protein sequence ID" value="KAF2745668.1"/>
    <property type="molecule type" value="Genomic_DNA"/>
</dbReference>
<evidence type="ECO:0000313" key="2">
    <source>
        <dbReference type="Proteomes" id="UP000799440"/>
    </source>
</evidence>
<proteinExistence type="predicted"/>
<name>A0A6A6V529_9PLEO</name>
<dbReference type="AlphaFoldDB" id="A0A6A6V529"/>
<accession>A0A6A6V529</accession>
<gene>
    <name evidence="1" type="ORF">M011DRAFT_459916</name>
</gene>
<protein>
    <submittedName>
        <fullName evidence="1">Uncharacterized protein</fullName>
    </submittedName>
</protein>